<name>V5YQT7_9BURK</name>
<proteinExistence type="predicted"/>
<protein>
    <submittedName>
        <fullName evidence="1">Uncharacterized protein</fullName>
    </submittedName>
</protein>
<reference evidence="1" key="1">
    <citation type="journal article" date="2014" name="Microbiology">
        <title>A 2,4-dichlorophenoxyacetic acid degradation plasmid pM7012 discloses distribution of an unclassified megaplasmid group across bacterial species.</title>
        <authorList>
            <person name="Sakai Y."/>
            <person name="Ogawa N."/>
            <person name="Shimomura Y."/>
            <person name="Fujii T."/>
        </authorList>
    </citation>
    <scope>NUCLEOTIDE SEQUENCE</scope>
    <source>
        <strain evidence="1">M701</strain>
    </source>
</reference>
<sequence length="192" mass="20968">MHAAAIGGLSSCVQCFLVHDVRLDECEVGLARCDGEHHVIRLRSVHLPVSHPGSYDLSFNRMWHASACLQKFLGKKTMGNFAKSSTLERAERVLELAQDLVVSSDQVDLLGWHLPSGKSSWTSVHNVCGNSSSDGYVVTVGLRTDYDFNSGASLDGVKRYDFDHDETGLAARCLVGWVLHGGLPTDREPTPC</sequence>
<geneLocation type="plasmid" evidence="1">
    <name>pM7012</name>
</geneLocation>
<organism evidence="1">
    <name type="scientific">Burkholderia sp. M701</name>
    <dbReference type="NCBI Taxonomy" id="326454"/>
    <lineage>
        <taxon>Bacteria</taxon>
        <taxon>Pseudomonadati</taxon>
        <taxon>Pseudomonadota</taxon>
        <taxon>Betaproteobacteria</taxon>
        <taxon>Burkholderiales</taxon>
        <taxon>Burkholderiaceae</taxon>
        <taxon>Burkholderia</taxon>
    </lineage>
</organism>
<reference evidence="1" key="2">
    <citation type="submission" date="2024-06" db="EMBL/GenBank/DDBJ databases">
        <authorList>
            <person name="Sakai Y."/>
            <person name="Fujii T."/>
        </authorList>
    </citation>
    <scope>NUCLEOTIDE SEQUENCE</scope>
    <source>
        <strain evidence="1">M701</strain>
        <plasmid evidence="1">pM7012</plasmid>
    </source>
</reference>
<dbReference type="AlphaFoldDB" id="V5YQT7"/>
<dbReference type="EMBL" id="AB853026">
    <property type="protein sequence ID" value="BAO19286.1"/>
    <property type="molecule type" value="Genomic_DNA"/>
</dbReference>
<evidence type="ECO:0000313" key="1">
    <source>
        <dbReference type="EMBL" id="BAO19286.1"/>
    </source>
</evidence>
<accession>V5YQT7</accession>
<keyword evidence="1" id="KW-0614">Plasmid</keyword>